<sequence>MEGGTSKENERIADWIPEEHWENGRDSNTDPSFETDRCRFFVMAGMSGVNTAGKDGEVCLCNTFSDVFIQIKLSDASIDRGEPVRAPQARLEGGQFGTFSAVQFENRYLCLHPDLSS</sequence>
<keyword evidence="3" id="KW-1185">Reference proteome</keyword>
<reference evidence="2 3" key="1">
    <citation type="submission" date="2022-11" db="EMBL/GenBank/DDBJ databases">
        <title>Whole genome sequence of Eschrichtius robustus ER-17-0199.</title>
        <authorList>
            <person name="Bruniche-Olsen A."/>
            <person name="Black A.N."/>
            <person name="Fields C.J."/>
            <person name="Walden K."/>
            <person name="Dewoody J.A."/>
        </authorList>
    </citation>
    <scope>NUCLEOTIDE SEQUENCE [LARGE SCALE GENOMIC DNA]</scope>
    <source>
        <strain evidence="2">ER-17-0199</strain>
        <tissue evidence="2">Blubber</tissue>
    </source>
</reference>
<dbReference type="Proteomes" id="UP001159641">
    <property type="component" value="Unassembled WGS sequence"/>
</dbReference>
<evidence type="ECO:0000256" key="1">
    <source>
        <dbReference type="SAM" id="MobiDB-lite"/>
    </source>
</evidence>
<dbReference type="AlphaFoldDB" id="A0AB34H0C3"/>
<evidence type="ECO:0000313" key="2">
    <source>
        <dbReference type="EMBL" id="KAJ8784330.1"/>
    </source>
</evidence>
<protein>
    <submittedName>
        <fullName evidence="2">Uncharacterized protein</fullName>
    </submittedName>
</protein>
<gene>
    <name evidence="2" type="ORF">J1605_008335</name>
</gene>
<comment type="caution">
    <text evidence="2">The sequence shown here is derived from an EMBL/GenBank/DDBJ whole genome shotgun (WGS) entry which is preliminary data.</text>
</comment>
<organism evidence="2 3">
    <name type="scientific">Eschrichtius robustus</name>
    <name type="common">California gray whale</name>
    <name type="synonym">Eschrichtius gibbosus</name>
    <dbReference type="NCBI Taxonomy" id="9764"/>
    <lineage>
        <taxon>Eukaryota</taxon>
        <taxon>Metazoa</taxon>
        <taxon>Chordata</taxon>
        <taxon>Craniata</taxon>
        <taxon>Vertebrata</taxon>
        <taxon>Euteleostomi</taxon>
        <taxon>Mammalia</taxon>
        <taxon>Eutheria</taxon>
        <taxon>Laurasiatheria</taxon>
        <taxon>Artiodactyla</taxon>
        <taxon>Whippomorpha</taxon>
        <taxon>Cetacea</taxon>
        <taxon>Mysticeti</taxon>
        <taxon>Eschrichtiidae</taxon>
        <taxon>Eschrichtius</taxon>
    </lineage>
</organism>
<name>A0AB34H0C3_ESCRO</name>
<feature type="region of interest" description="Disordered" evidence="1">
    <location>
        <begin position="1"/>
        <end position="29"/>
    </location>
</feature>
<dbReference type="EMBL" id="JAIQCJ010002063">
    <property type="protein sequence ID" value="KAJ8784330.1"/>
    <property type="molecule type" value="Genomic_DNA"/>
</dbReference>
<evidence type="ECO:0000313" key="3">
    <source>
        <dbReference type="Proteomes" id="UP001159641"/>
    </source>
</evidence>
<accession>A0AB34H0C3</accession>
<proteinExistence type="predicted"/>